<keyword evidence="7" id="KW-0614">Plasmid</keyword>
<dbReference type="GO" id="GO:0015833">
    <property type="term" value="P:peptide transport"/>
    <property type="evidence" value="ECO:0007669"/>
    <property type="project" value="InterPro"/>
</dbReference>
<dbReference type="CDD" id="cd03257">
    <property type="entry name" value="ABC_NikE_OppD_transporters"/>
    <property type="match status" value="1"/>
</dbReference>
<dbReference type="HOGENOM" id="CLU_000604_1_23_5"/>
<dbReference type="PATRIC" id="fig|1028800.3.peg.5275"/>
<dbReference type="PROSITE" id="PS50893">
    <property type="entry name" value="ABC_TRANSPORTER_2"/>
    <property type="match status" value="1"/>
</dbReference>
<keyword evidence="4" id="KW-0547">Nucleotide-binding</keyword>
<dbReference type="Pfam" id="PF08352">
    <property type="entry name" value="oligo_HPY"/>
    <property type="match status" value="1"/>
</dbReference>
<evidence type="ECO:0000256" key="1">
    <source>
        <dbReference type="ARBA" id="ARBA00004417"/>
    </source>
</evidence>
<dbReference type="GO" id="GO:0005524">
    <property type="term" value="F:ATP binding"/>
    <property type="evidence" value="ECO:0007669"/>
    <property type="project" value="UniProtKB-KW"/>
</dbReference>
<dbReference type="PANTHER" id="PTHR43776:SF7">
    <property type="entry name" value="D,D-DIPEPTIDE TRANSPORT ATP-BINDING PROTEIN DDPF-RELATED"/>
    <property type="match status" value="1"/>
</dbReference>
<dbReference type="InterPro" id="IPR013563">
    <property type="entry name" value="Oligopep_ABC_C"/>
</dbReference>
<organism evidence="7 8">
    <name type="scientific">Neorhizobium galegae bv. orientalis str. HAMBI 540</name>
    <dbReference type="NCBI Taxonomy" id="1028800"/>
    <lineage>
        <taxon>Bacteria</taxon>
        <taxon>Pseudomonadati</taxon>
        <taxon>Pseudomonadota</taxon>
        <taxon>Alphaproteobacteria</taxon>
        <taxon>Hyphomicrobiales</taxon>
        <taxon>Rhizobiaceae</taxon>
        <taxon>Rhizobium/Agrobacterium group</taxon>
        <taxon>Neorhizobium</taxon>
    </lineage>
</organism>
<dbReference type="GO" id="GO:0055085">
    <property type="term" value="P:transmembrane transport"/>
    <property type="evidence" value="ECO:0007669"/>
    <property type="project" value="UniProtKB-ARBA"/>
</dbReference>
<evidence type="ECO:0000313" key="7">
    <source>
        <dbReference type="EMBL" id="CDN51330.1"/>
    </source>
</evidence>
<dbReference type="InterPro" id="IPR017871">
    <property type="entry name" value="ABC_transporter-like_CS"/>
</dbReference>
<dbReference type="SUPFAM" id="SSF52540">
    <property type="entry name" value="P-loop containing nucleoside triphosphate hydrolases"/>
    <property type="match status" value="1"/>
</dbReference>
<gene>
    <name evidence="7" type="ORF">RG540_PA06540</name>
</gene>
<feature type="domain" description="ABC transporter" evidence="6">
    <location>
        <begin position="16"/>
        <end position="264"/>
    </location>
</feature>
<dbReference type="SMART" id="SM00382">
    <property type="entry name" value="AAA"/>
    <property type="match status" value="1"/>
</dbReference>
<dbReference type="Gene3D" id="3.40.50.300">
    <property type="entry name" value="P-loop containing nucleotide triphosphate hydrolases"/>
    <property type="match status" value="1"/>
</dbReference>
<sequence length="329" mass="36047">MSDILAYDTAAPLLSVENLKVHFAIRSGVFQRQVGEVKAVDGVSFSIGSGETLGLVGESGCGKSTTGLALMGLVKATDGHIAMQGAEDVTQMRSIPRSYRRRMQIIFQDPFSSLNPRQRVRDIIRAPLDIHGIGTIEQRRAEVAKLMSLVGLRPDQADNFPHQFSGGQRQRIGIARALALKPDIIVCDEPVSALDVSVQAQILNLLADLQKELGLSYLFISHDLGVVEHVSHRVAVMYLGKIVETGSKEVIFTKPLHPYSELLLRSAPAHDPRKRHKFSAVSDDIPSATRKPLGCAFHTRCPLATDICRQAEPQLERKADGQSVACHHR</sequence>
<evidence type="ECO:0000256" key="2">
    <source>
        <dbReference type="ARBA" id="ARBA00005417"/>
    </source>
</evidence>
<dbReference type="Pfam" id="PF00005">
    <property type="entry name" value="ABC_tran"/>
    <property type="match status" value="1"/>
</dbReference>
<dbReference type="InterPro" id="IPR027417">
    <property type="entry name" value="P-loop_NTPase"/>
</dbReference>
<evidence type="ECO:0000313" key="8">
    <source>
        <dbReference type="Proteomes" id="UP000028181"/>
    </source>
</evidence>
<dbReference type="InterPro" id="IPR003439">
    <property type="entry name" value="ABC_transporter-like_ATP-bd"/>
</dbReference>
<keyword evidence="8" id="KW-1185">Reference proteome</keyword>
<proteinExistence type="inferred from homology"/>
<evidence type="ECO:0000256" key="5">
    <source>
        <dbReference type="ARBA" id="ARBA00022840"/>
    </source>
</evidence>
<dbReference type="EMBL" id="HG938354">
    <property type="protein sequence ID" value="CDN51330.1"/>
    <property type="molecule type" value="Genomic_DNA"/>
</dbReference>
<dbReference type="RefSeq" id="WP_041364761.1">
    <property type="nucleotide sequence ID" value="NZ_HG938354.1"/>
</dbReference>
<accession>A0A068T1F7</accession>
<reference evidence="8" key="1">
    <citation type="journal article" date="2014" name="BMC Genomics">
        <title>Genome sequencing of two Neorhizobium galegae strains reveals a noeT gene responsible for the unusual acetylation of the nodulation factors.</title>
        <authorList>
            <person name="Osterman J."/>
            <person name="Marsh J."/>
            <person name="Laine P.K."/>
            <person name="Zeng Z."/>
            <person name="Alatalo E."/>
            <person name="Sullivan J.T."/>
            <person name="Young J.P."/>
            <person name="Thomas-Oates J."/>
            <person name="Paulin L."/>
            <person name="Lindstrom K."/>
        </authorList>
    </citation>
    <scope>NUCLEOTIDE SEQUENCE [LARGE SCALE GENOMIC DNA]</scope>
    <source>
        <strain evidence="8">HAMBI 540</strain>
    </source>
</reference>
<dbReference type="Proteomes" id="UP000028181">
    <property type="component" value="Plasmid pHAMBI540a"/>
</dbReference>
<dbReference type="NCBIfam" id="TIGR01727">
    <property type="entry name" value="oligo_HPY"/>
    <property type="match status" value="1"/>
</dbReference>
<dbReference type="KEGG" id="ngg:RG540_PA06540"/>
<dbReference type="GeneID" id="24261359"/>
<dbReference type="InterPro" id="IPR050319">
    <property type="entry name" value="ABC_transp_ATP-bind"/>
</dbReference>
<geneLocation type="plasmid" evidence="8">
    <name>II</name>
</geneLocation>
<dbReference type="FunFam" id="3.40.50.300:FF:000016">
    <property type="entry name" value="Oligopeptide ABC transporter ATP-binding component"/>
    <property type="match status" value="1"/>
</dbReference>
<keyword evidence="3" id="KW-0813">Transport</keyword>
<keyword evidence="5" id="KW-0067">ATP-binding</keyword>
<dbReference type="eggNOG" id="COG4608">
    <property type="taxonomic scope" value="Bacteria"/>
</dbReference>
<name>A0A068T1F7_NEOGA</name>
<dbReference type="AlphaFoldDB" id="A0A068T1F7"/>
<dbReference type="OrthoDB" id="9815712at2"/>
<dbReference type="PANTHER" id="PTHR43776">
    <property type="entry name" value="TRANSPORT ATP-BINDING PROTEIN"/>
    <property type="match status" value="1"/>
</dbReference>
<comment type="subcellular location">
    <subcellularLocation>
        <location evidence="1">Cell inner membrane</location>
        <topology evidence="1">Peripheral membrane protein</topology>
    </subcellularLocation>
</comment>
<comment type="similarity">
    <text evidence="2">Belongs to the ABC transporter superfamily.</text>
</comment>
<dbReference type="PROSITE" id="PS00211">
    <property type="entry name" value="ABC_TRANSPORTER_1"/>
    <property type="match status" value="1"/>
</dbReference>
<dbReference type="InterPro" id="IPR003593">
    <property type="entry name" value="AAA+_ATPase"/>
</dbReference>
<protein>
    <submittedName>
        <fullName evidence="7">Oligopeptide/dipeptide ABC transporter, ATPase subunit</fullName>
    </submittedName>
</protein>
<dbReference type="GO" id="GO:0016887">
    <property type="term" value="F:ATP hydrolysis activity"/>
    <property type="evidence" value="ECO:0007669"/>
    <property type="project" value="InterPro"/>
</dbReference>
<evidence type="ECO:0000256" key="4">
    <source>
        <dbReference type="ARBA" id="ARBA00022741"/>
    </source>
</evidence>
<evidence type="ECO:0000259" key="6">
    <source>
        <dbReference type="PROSITE" id="PS50893"/>
    </source>
</evidence>
<evidence type="ECO:0000256" key="3">
    <source>
        <dbReference type="ARBA" id="ARBA00022448"/>
    </source>
</evidence>
<dbReference type="GO" id="GO:0005886">
    <property type="term" value="C:plasma membrane"/>
    <property type="evidence" value="ECO:0007669"/>
    <property type="project" value="UniProtKB-SubCell"/>
</dbReference>